<evidence type="ECO:0000259" key="2">
    <source>
        <dbReference type="Pfam" id="PF12706"/>
    </source>
</evidence>
<dbReference type="Proteomes" id="UP000061457">
    <property type="component" value="Chromosome II"/>
</dbReference>
<dbReference type="PANTHER" id="PTHR15032">
    <property type="entry name" value="N-ACYL-PHOSPHATIDYLETHANOLAMINE-HYDROLYZING PHOSPHOLIPASE D"/>
    <property type="match status" value="1"/>
</dbReference>
<feature type="chain" id="PRO_5006601182" evidence="1">
    <location>
        <begin position="19"/>
        <end position="366"/>
    </location>
</feature>
<dbReference type="AlphaFoldDB" id="A0A0S2K7S0"/>
<sequence length="366" mass="41162">MKISKWLGVGFIALTVGACSVNNQLATQDSTLSQGSSYYHNGKFHNDDIMEANGFGKVLGLIGRYITEEKKHAVPDQPLPMKALSTEQLQALSNDQIHMVKLGHSSILLKVYGEFWLLDPVFSERASPFSFLGPKRFQQAPISIDDLPQIDKVLISHNHYDHLDKTSVKKLANKTKQFLVPLGVEADLSRWGVEPSKVLSFDWWQELQTDNALVAFTPTKHFSGRALSDGNKSLWGSWVIKGAKESIYFSGDSGYFDGFKKIGEKYGPFDLTFIETGAYDKDWADIHMTPEQSLQAHLDLQGKVMVPVHNGTFDLAFHAWFEPLERVSKAADEHNAVIRTPITGEIFNSDKHFAQVFWWKSLMPSL</sequence>
<dbReference type="InterPro" id="IPR036866">
    <property type="entry name" value="RibonucZ/Hydroxyglut_hydro"/>
</dbReference>
<dbReference type="Pfam" id="PF12706">
    <property type="entry name" value="Lactamase_B_2"/>
    <property type="match status" value="1"/>
</dbReference>
<feature type="signal peptide" evidence="1">
    <location>
        <begin position="1"/>
        <end position="18"/>
    </location>
</feature>
<keyword evidence="3" id="KW-0378">Hydrolase</keyword>
<evidence type="ECO:0000313" key="3">
    <source>
        <dbReference type="EMBL" id="ALO44084.1"/>
    </source>
</evidence>
<name>A0A0S2K7S0_9GAMM</name>
<dbReference type="Gene3D" id="3.60.15.10">
    <property type="entry name" value="Ribonuclease Z/Hydroxyacylglutathione hydrolase-like"/>
    <property type="match status" value="1"/>
</dbReference>
<dbReference type="GO" id="GO:0016787">
    <property type="term" value="F:hydrolase activity"/>
    <property type="evidence" value="ECO:0007669"/>
    <property type="project" value="UniProtKB-KW"/>
</dbReference>
<dbReference type="GO" id="GO:0005737">
    <property type="term" value="C:cytoplasm"/>
    <property type="evidence" value="ECO:0007669"/>
    <property type="project" value="TreeGrafter"/>
</dbReference>
<dbReference type="EMBL" id="CP013188">
    <property type="protein sequence ID" value="ALO44084.1"/>
    <property type="molecule type" value="Genomic_DNA"/>
</dbReference>
<dbReference type="PATRIC" id="fig|161398.10.peg.3685"/>
<keyword evidence="4" id="KW-1185">Reference proteome</keyword>
<dbReference type="OrthoDB" id="9805728at2"/>
<dbReference type="KEGG" id="pphe:PP2015_3610"/>
<evidence type="ECO:0000256" key="1">
    <source>
        <dbReference type="SAM" id="SignalP"/>
    </source>
</evidence>
<dbReference type="PROSITE" id="PS51257">
    <property type="entry name" value="PROKAR_LIPOPROTEIN"/>
    <property type="match status" value="1"/>
</dbReference>
<evidence type="ECO:0000313" key="4">
    <source>
        <dbReference type="Proteomes" id="UP000061457"/>
    </source>
</evidence>
<dbReference type="PANTHER" id="PTHR15032:SF4">
    <property type="entry name" value="N-ACYL-PHOSPHATIDYLETHANOLAMINE-HYDROLYZING PHOSPHOLIPASE D"/>
    <property type="match status" value="1"/>
</dbReference>
<reference evidence="3 4" key="1">
    <citation type="submission" date="2015-11" db="EMBL/GenBank/DDBJ databases">
        <authorList>
            <person name="Zhang Y."/>
            <person name="Guo Z."/>
        </authorList>
    </citation>
    <scope>NUCLEOTIDE SEQUENCE [LARGE SCALE GENOMIC DNA]</scope>
    <source>
        <strain evidence="3 4">KCTC 12086</strain>
    </source>
</reference>
<dbReference type="STRING" id="161398.PP2015_3610"/>
<feature type="domain" description="Metallo-beta-lactamase" evidence="2">
    <location>
        <begin position="117"/>
        <end position="309"/>
    </location>
</feature>
<accession>A0A0S2K7S0</accession>
<dbReference type="SUPFAM" id="SSF56281">
    <property type="entry name" value="Metallo-hydrolase/oxidoreductase"/>
    <property type="match status" value="1"/>
</dbReference>
<dbReference type="InterPro" id="IPR001279">
    <property type="entry name" value="Metallo-B-lactamas"/>
</dbReference>
<proteinExistence type="predicted"/>
<dbReference type="RefSeq" id="WP_058031971.1">
    <property type="nucleotide sequence ID" value="NZ_CP013188.1"/>
</dbReference>
<gene>
    <name evidence="3" type="ORF">PP2015_3610</name>
</gene>
<protein>
    <submittedName>
        <fullName evidence="3">Zn-dependent hydrolase</fullName>
    </submittedName>
</protein>
<organism evidence="3 4">
    <name type="scientific">Pseudoalteromonas phenolica</name>
    <dbReference type="NCBI Taxonomy" id="161398"/>
    <lineage>
        <taxon>Bacteria</taxon>
        <taxon>Pseudomonadati</taxon>
        <taxon>Pseudomonadota</taxon>
        <taxon>Gammaproteobacteria</taxon>
        <taxon>Alteromonadales</taxon>
        <taxon>Pseudoalteromonadaceae</taxon>
        <taxon>Pseudoalteromonas</taxon>
    </lineage>
</organism>
<keyword evidence="1" id="KW-0732">Signal</keyword>